<dbReference type="SUPFAM" id="SSF88946">
    <property type="entry name" value="Sigma2 domain of RNA polymerase sigma factors"/>
    <property type="match status" value="1"/>
</dbReference>
<accession>A0ABQ5UXB4</accession>
<dbReference type="Gene3D" id="1.10.10.10">
    <property type="entry name" value="Winged helix-like DNA-binding domain superfamily/Winged helix DNA-binding domain"/>
    <property type="match status" value="1"/>
</dbReference>
<dbReference type="InterPro" id="IPR007627">
    <property type="entry name" value="RNA_pol_sigma70_r2"/>
</dbReference>
<organism evidence="4 5">
    <name type="scientific">Algimonas porphyrae</name>
    <dbReference type="NCBI Taxonomy" id="1128113"/>
    <lineage>
        <taxon>Bacteria</taxon>
        <taxon>Pseudomonadati</taxon>
        <taxon>Pseudomonadota</taxon>
        <taxon>Alphaproteobacteria</taxon>
        <taxon>Maricaulales</taxon>
        <taxon>Robiginitomaculaceae</taxon>
        <taxon>Algimonas</taxon>
    </lineage>
</organism>
<dbReference type="Proteomes" id="UP001161390">
    <property type="component" value="Unassembled WGS sequence"/>
</dbReference>
<reference evidence="4" key="2">
    <citation type="submission" date="2023-01" db="EMBL/GenBank/DDBJ databases">
        <title>Draft genome sequence of Algimonas porphyrae strain NBRC 108216.</title>
        <authorList>
            <person name="Sun Q."/>
            <person name="Mori K."/>
        </authorList>
    </citation>
    <scope>NUCLEOTIDE SEQUENCE</scope>
    <source>
        <strain evidence="4">NBRC 108216</strain>
    </source>
</reference>
<dbReference type="Gene3D" id="1.10.1740.10">
    <property type="match status" value="1"/>
</dbReference>
<name>A0ABQ5UXB4_9PROT</name>
<feature type="domain" description="RNA polymerase sigma-70 region 2" evidence="1">
    <location>
        <begin position="21"/>
        <end position="84"/>
    </location>
</feature>
<dbReference type="EMBL" id="BSNJ01000001">
    <property type="protein sequence ID" value="GLQ19798.1"/>
    <property type="molecule type" value="Genomic_DNA"/>
</dbReference>
<evidence type="ECO:0000313" key="4">
    <source>
        <dbReference type="EMBL" id="GLQ19798.1"/>
    </source>
</evidence>
<proteinExistence type="predicted"/>
<sequence length="416" mass="44537">MDPQASGGAAPAALRAAWAEHRLPLMAALVAQLGDLDRAEEALSEAALRAQRSWAAAIPANPSGWLYRVALNVARDSLRAEARRGAAEPILRQHLTPSQNDGPGDVLDDALEVTPAARLDLFSLCADPVLSQEQQIALMLFHLAGLDCSAIAKAFLVPETTIYQRLSRARAKLKERSPAIAGKPDLSAVRSSLELIYLQSYRNLDGGVETDALGRDALQLTAALCRAADTDGENWALLALLLCLDARRPARLDQDGQFIPFSVQDPSHWSSSGLIRAAAAMKRTAILADGPEPYGLRAQIELTRMIARREGEPCDVVLLSLYDALIALTNAPYAAMDRALVLARLQGPRSGLAALDAIETQGDLSGHAGWHLAKADLHVQIGDIAQARLHMKAALTLIDGPAERAFVSSRFNALSA</sequence>
<dbReference type="PANTHER" id="PTHR47756">
    <property type="entry name" value="BLL6612 PROTEIN-RELATED"/>
    <property type="match status" value="1"/>
</dbReference>
<comment type="caution">
    <text evidence="4">The sequence shown here is derived from an EMBL/GenBank/DDBJ whole genome shotgun (WGS) entry which is preliminary data.</text>
</comment>
<dbReference type="Pfam" id="PF04542">
    <property type="entry name" value="Sigma70_r2"/>
    <property type="match status" value="1"/>
</dbReference>
<dbReference type="InterPro" id="IPR046531">
    <property type="entry name" value="DUF6596"/>
</dbReference>
<feature type="domain" description="DUF6596" evidence="3">
    <location>
        <begin position="186"/>
        <end position="283"/>
    </location>
</feature>
<evidence type="ECO:0000259" key="1">
    <source>
        <dbReference type="Pfam" id="PF04542"/>
    </source>
</evidence>
<dbReference type="InterPro" id="IPR036388">
    <property type="entry name" value="WH-like_DNA-bd_sf"/>
</dbReference>
<dbReference type="Pfam" id="PF20239">
    <property type="entry name" value="DUF6596"/>
    <property type="match status" value="1"/>
</dbReference>
<dbReference type="PANTHER" id="PTHR47756:SF2">
    <property type="entry name" value="BLL6612 PROTEIN"/>
    <property type="match status" value="1"/>
</dbReference>
<dbReference type="SUPFAM" id="SSF88659">
    <property type="entry name" value="Sigma3 and sigma4 domains of RNA polymerase sigma factors"/>
    <property type="match status" value="1"/>
</dbReference>
<evidence type="ECO:0000259" key="3">
    <source>
        <dbReference type="Pfam" id="PF20239"/>
    </source>
</evidence>
<evidence type="ECO:0000259" key="2">
    <source>
        <dbReference type="Pfam" id="PF08281"/>
    </source>
</evidence>
<keyword evidence="5" id="KW-1185">Reference proteome</keyword>
<feature type="domain" description="RNA polymerase sigma factor 70 region 4 type 2" evidence="2">
    <location>
        <begin position="130"/>
        <end position="173"/>
    </location>
</feature>
<evidence type="ECO:0000313" key="5">
    <source>
        <dbReference type="Proteomes" id="UP001161390"/>
    </source>
</evidence>
<protein>
    <submittedName>
        <fullName evidence="4">RNA polymerase sigma factor</fullName>
    </submittedName>
</protein>
<reference evidence="4" key="1">
    <citation type="journal article" date="2014" name="Int. J. Syst. Evol. Microbiol.">
        <title>Complete genome of a new Firmicutes species belonging to the dominant human colonic microbiota ('Ruminococcus bicirculans') reveals two chromosomes and a selective capacity to utilize plant glucans.</title>
        <authorList>
            <consortium name="NISC Comparative Sequencing Program"/>
            <person name="Wegmann U."/>
            <person name="Louis P."/>
            <person name="Goesmann A."/>
            <person name="Henrissat B."/>
            <person name="Duncan S.H."/>
            <person name="Flint H.J."/>
        </authorList>
    </citation>
    <scope>NUCLEOTIDE SEQUENCE</scope>
    <source>
        <strain evidence="4">NBRC 108216</strain>
    </source>
</reference>
<gene>
    <name evidence="4" type="ORF">GCM10007854_07530</name>
</gene>
<dbReference type="Pfam" id="PF08281">
    <property type="entry name" value="Sigma70_r4_2"/>
    <property type="match status" value="1"/>
</dbReference>
<dbReference type="InterPro" id="IPR013324">
    <property type="entry name" value="RNA_pol_sigma_r3/r4-like"/>
</dbReference>
<dbReference type="InterPro" id="IPR013325">
    <property type="entry name" value="RNA_pol_sigma_r2"/>
</dbReference>
<dbReference type="RefSeq" id="WP_284369752.1">
    <property type="nucleotide sequence ID" value="NZ_BSNJ01000001.1"/>
</dbReference>
<dbReference type="InterPro" id="IPR013249">
    <property type="entry name" value="RNA_pol_sigma70_r4_t2"/>
</dbReference>